<feature type="domain" description="D-arabinono-1,4-lactone oxidase C-terminal" evidence="2">
    <location>
        <begin position="36"/>
        <end position="297"/>
    </location>
</feature>
<dbReference type="Gene3D" id="3.30.70.2530">
    <property type="match status" value="1"/>
</dbReference>
<dbReference type="OrthoDB" id="610608at2759"/>
<evidence type="ECO:0000259" key="2">
    <source>
        <dbReference type="Pfam" id="PF04030"/>
    </source>
</evidence>
<dbReference type="SUPFAM" id="SSF56176">
    <property type="entry name" value="FAD-binding/transporter-associated domain-like"/>
    <property type="match status" value="1"/>
</dbReference>
<evidence type="ECO:0000313" key="3">
    <source>
        <dbReference type="EMBL" id="GLB44623.1"/>
    </source>
</evidence>
<dbReference type="GO" id="GO:0005739">
    <property type="term" value="C:mitochondrion"/>
    <property type="evidence" value="ECO:0007669"/>
    <property type="project" value="TreeGrafter"/>
</dbReference>
<dbReference type="PANTHER" id="PTHR43762:SF1">
    <property type="entry name" value="D-ARABINONO-1,4-LACTONE OXIDASE"/>
    <property type="match status" value="1"/>
</dbReference>
<dbReference type="PANTHER" id="PTHR43762">
    <property type="entry name" value="L-GULONOLACTONE OXIDASE"/>
    <property type="match status" value="1"/>
</dbReference>
<dbReference type="EMBL" id="BRPK01000017">
    <property type="protein sequence ID" value="GLB44623.1"/>
    <property type="molecule type" value="Genomic_DNA"/>
</dbReference>
<keyword evidence="4" id="KW-1185">Reference proteome</keyword>
<dbReference type="GO" id="GO:0003885">
    <property type="term" value="F:D-arabinono-1,4-lactone oxidase activity"/>
    <property type="evidence" value="ECO:0007669"/>
    <property type="project" value="InterPro"/>
</dbReference>
<sequence length="313" mass="37086">MLLADGSRVFCSRNERSDLFIATLCGLGATGLILDIQLQVEPAFRLREVQESIPFDEFMQRYDELVFSAQHVRFWWYPASDTVRCSYLDRSKEPRNPAENWWRNWLFGHHVTQFFMFIARYFLFLNTWISHWICWLISARTIGVDDSHIIFNVDCRYPQHTTEWAVPYRNSQACLREIRAWLEEESADPDGIRPHVPVEIRYSAADDIWLSPSNGQPTCWIGIMQYKPYGFNVPYRRYFGGYETIVARHQGRPHWAKAHQLRPDALRKLYPFFDDFIKVIQDVDPNGMFRNEYIQRHLFGMPVSGRTFKSRPA</sequence>
<dbReference type="Proteomes" id="UP001063166">
    <property type="component" value="Unassembled WGS sequence"/>
</dbReference>
<dbReference type="Pfam" id="PF04030">
    <property type="entry name" value="ALO"/>
    <property type="match status" value="1"/>
</dbReference>
<keyword evidence="1" id="KW-0560">Oxidoreductase</keyword>
<dbReference type="Gene3D" id="1.10.45.10">
    <property type="entry name" value="Vanillyl-alcohol Oxidase, Chain A, domain 4"/>
    <property type="match status" value="1"/>
</dbReference>
<name>A0A9P3PZ04_LYOSH</name>
<dbReference type="Gene3D" id="3.30.465.10">
    <property type="match status" value="1"/>
</dbReference>
<dbReference type="InterPro" id="IPR036318">
    <property type="entry name" value="FAD-bd_PCMH-like_sf"/>
</dbReference>
<dbReference type="InterPro" id="IPR016169">
    <property type="entry name" value="FAD-bd_PCMH_sub2"/>
</dbReference>
<accession>A0A9P3PZ04</accession>
<reference evidence="3" key="1">
    <citation type="submission" date="2022-07" db="EMBL/GenBank/DDBJ databases">
        <title>The genome of Lyophyllum shimeji provides insight into the initial evolution of ectomycorrhizal fungal genome.</title>
        <authorList>
            <person name="Kobayashi Y."/>
            <person name="Shibata T."/>
            <person name="Hirakawa H."/>
            <person name="Shigenobu S."/>
            <person name="Nishiyama T."/>
            <person name="Yamada A."/>
            <person name="Hasebe M."/>
            <person name="Kawaguchi M."/>
        </authorList>
    </citation>
    <scope>NUCLEOTIDE SEQUENCE</scope>
    <source>
        <strain evidence="3">AT787</strain>
    </source>
</reference>
<dbReference type="GO" id="GO:0050660">
    <property type="term" value="F:flavin adenine dinucleotide binding"/>
    <property type="evidence" value="ECO:0007669"/>
    <property type="project" value="InterPro"/>
</dbReference>
<gene>
    <name evidence="3" type="primary">ALO1</name>
    <name evidence="3" type="ORF">LshimejAT787_1702500</name>
</gene>
<proteinExistence type="predicted"/>
<evidence type="ECO:0000313" key="4">
    <source>
        <dbReference type="Proteomes" id="UP001063166"/>
    </source>
</evidence>
<dbReference type="InterPro" id="IPR010031">
    <property type="entry name" value="FAD_lactone_oxidase-like"/>
</dbReference>
<protein>
    <submittedName>
        <fullName evidence="3">D-arabinono-1,4-lactone oxidase</fullName>
    </submittedName>
</protein>
<dbReference type="GO" id="GO:0016020">
    <property type="term" value="C:membrane"/>
    <property type="evidence" value="ECO:0007669"/>
    <property type="project" value="InterPro"/>
</dbReference>
<dbReference type="InterPro" id="IPR016171">
    <property type="entry name" value="Vanillyl_alc_oxidase_C-sub2"/>
</dbReference>
<dbReference type="AlphaFoldDB" id="A0A9P3PZ04"/>
<comment type="caution">
    <text evidence="3">The sequence shown here is derived from an EMBL/GenBank/DDBJ whole genome shotgun (WGS) entry which is preliminary data.</text>
</comment>
<dbReference type="Gene3D" id="3.30.70.2520">
    <property type="match status" value="1"/>
</dbReference>
<organism evidence="3 4">
    <name type="scientific">Lyophyllum shimeji</name>
    <name type="common">Hon-shimeji</name>
    <name type="synonym">Tricholoma shimeji</name>
    <dbReference type="NCBI Taxonomy" id="47721"/>
    <lineage>
        <taxon>Eukaryota</taxon>
        <taxon>Fungi</taxon>
        <taxon>Dikarya</taxon>
        <taxon>Basidiomycota</taxon>
        <taxon>Agaricomycotina</taxon>
        <taxon>Agaricomycetes</taxon>
        <taxon>Agaricomycetidae</taxon>
        <taxon>Agaricales</taxon>
        <taxon>Tricholomatineae</taxon>
        <taxon>Lyophyllaceae</taxon>
        <taxon>Lyophyllum</taxon>
    </lineage>
</organism>
<evidence type="ECO:0000256" key="1">
    <source>
        <dbReference type="ARBA" id="ARBA00023002"/>
    </source>
</evidence>
<dbReference type="PIRSF" id="PIRSF000136">
    <property type="entry name" value="LGO_GLO"/>
    <property type="match status" value="1"/>
</dbReference>
<dbReference type="InterPro" id="IPR007173">
    <property type="entry name" value="ALO_C"/>
</dbReference>